<name>L8HG91_ACACF</name>
<dbReference type="GO" id="GO:0016020">
    <property type="term" value="C:membrane"/>
    <property type="evidence" value="ECO:0007669"/>
    <property type="project" value="UniProtKB-SubCell"/>
</dbReference>
<dbReference type="Pfam" id="PF03661">
    <property type="entry name" value="TMEM33_Pom33"/>
    <property type="match status" value="1"/>
</dbReference>
<protein>
    <submittedName>
        <fullName evidence="8">Transmembrane protein 33 family protein, putative</fullName>
    </submittedName>
</protein>
<feature type="region of interest" description="Disordered" evidence="6">
    <location>
        <begin position="1"/>
        <end position="32"/>
    </location>
</feature>
<dbReference type="KEGG" id="acan:ACA1_070800"/>
<gene>
    <name evidence="8" type="ORF">ACA1_070800</name>
</gene>
<evidence type="ECO:0000256" key="1">
    <source>
        <dbReference type="ARBA" id="ARBA00004141"/>
    </source>
</evidence>
<dbReference type="OrthoDB" id="5581259at2759"/>
<evidence type="ECO:0000256" key="2">
    <source>
        <dbReference type="ARBA" id="ARBA00007322"/>
    </source>
</evidence>
<feature type="region of interest" description="Disordered" evidence="6">
    <location>
        <begin position="74"/>
        <end position="133"/>
    </location>
</feature>
<evidence type="ECO:0000256" key="4">
    <source>
        <dbReference type="ARBA" id="ARBA00022989"/>
    </source>
</evidence>
<feature type="compositionally biased region" description="Low complexity" evidence="6">
    <location>
        <begin position="77"/>
        <end position="133"/>
    </location>
</feature>
<accession>L8HG91</accession>
<feature type="transmembrane region" description="Helical" evidence="7">
    <location>
        <begin position="211"/>
        <end position="236"/>
    </location>
</feature>
<dbReference type="InterPro" id="IPR005344">
    <property type="entry name" value="TMEM33/Pom33"/>
</dbReference>
<dbReference type="PANTHER" id="PTHR12703">
    <property type="entry name" value="TRANSMEMBRANE PROTEIN 33"/>
    <property type="match status" value="1"/>
</dbReference>
<sequence>MSAPPPEKGDSASGAAVDQSSPARQDFESHDWESDAQWQRYLQGVELPALPTLEAAALRRLKRKYWLRSVDPSATFPSDSNDQPAAPPAAQGSTPPAAAASSSSSASSGTNREGTSGPTSSGSAGSASGRQGASGQWPRGLGLVGAADVAANAAVVLSALALLLAGVSAAYRWLLLAVCATCALHLYRTLGSPQFSREYLARLMATDSTHYLLLALVFLNETPVLLLVPVVAIYALINTATYASALVSDASGLGHYVRLGTSYVLAKREQLYFAAAYLEILLLPLMVIKFFQGYVGLMGVVLYFQFVSARYRSNSRARGVATSLLGQLDTVVYTYLPSPVGALYHRLRPG</sequence>
<dbReference type="GeneID" id="14924439"/>
<dbReference type="STRING" id="1257118.L8HG91"/>
<keyword evidence="3 7" id="KW-0812">Transmembrane</keyword>
<keyword evidence="5 7" id="KW-0472">Membrane</keyword>
<dbReference type="RefSeq" id="XP_004352989.1">
    <property type="nucleotide sequence ID" value="XM_004352937.1"/>
</dbReference>
<dbReference type="Proteomes" id="UP000011083">
    <property type="component" value="Unassembled WGS sequence"/>
</dbReference>
<dbReference type="AlphaFoldDB" id="L8HG91"/>
<comment type="subcellular location">
    <subcellularLocation>
        <location evidence="1">Membrane</location>
        <topology evidence="1">Multi-pass membrane protein</topology>
    </subcellularLocation>
</comment>
<evidence type="ECO:0000256" key="7">
    <source>
        <dbReference type="SAM" id="Phobius"/>
    </source>
</evidence>
<dbReference type="GO" id="GO:0061024">
    <property type="term" value="P:membrane organization"/>
    <property type="evidence" value="ECO:0007669"/>
    <property type="project" value="TreeGrafter"/>
</dbReference>
<dbReference type="TCDB" id="8.A.124.1.2">
    <property type="family name" value="the tetra spanning protein 1 (tts1) family"/>
</dbReference>
<dbReference type="GO" id="GO:0071786">
    <property type="term" value="P:endoplasmic reticulum tubular network organization"/>
    <property type="evidence" value="ECO:0007669"/>
    <property type="project" value="TreeGrafter"/>
</dbReference>
<comment type="similarity">
    <text evidence="2">Belongs to the PER33/POM33 family.</text>
</comment>
<keyword evidence="4 7" id="KW-1133">Transmembrane helix</keyword>
<evidence type="ECO:0000313" key="9">
    <source>
        <dbReference type="Proteomes" id="UP000011083"/>
    </source>
</evidence>
<dbReference type="InterPro" id="IPR051645">
    <property type="entry name" value="PER33/POM33_regulator"/>
</dbReference>
<dbReference type="VEuPathDB" id="AmoebaDB:ACA1_070800"/>
<dbReference type="PANTHER" id="PTHR12703:SF4">
    <property type="entry name" value="TRANSMEMBRANE PROTEIN 33"/>
    <property type="match status" value="1"/>
</dbReference>
<dbReference type="GO" id="GO:0005783">
    <property type="term" value="C:endoplasmic reticulum"/>
    <property type="evidence" value="ECO:0007669"/>
    <property type="project" value="TreeGrafter"/>
</dbReference>
<reference evidence="8 9" key="1">
    <citation type="journal article" date="2013" name="Genome Biol.">
        <title>Genome of Acanthamoeba castellanii highlights extensive lateral gene transfer and early evolution of tyrosine kinase signaling.</title>
        <authorList>
            <person name="Clarke M."/>
            <person name="Lohan A.J."/>
            <person name="Liu B."/>
            <person name="Lagkouvardos I."/>
            <person name="Roy S."/>
            <person name="Zafar N."/>
            <person name="Bertelli C."/>
            <person name="Schilde C."/>
            <person name="Kianianmomeni A."/>
            <person name="Burglin T.R."/>
            <person name="Frech C."/>
            <person name="Turcotte B."/>
            <person name="Kopec K.O."/>
            <person name="Synnott J.M."/>
            <person name="Choo C."/>
            <person name="Paponov I."/>
            <person name="Finkler A."/>
            <person name="Soon Heng Tan C."/>
            <person name="Hutchins A.P."/>
            <person name="Weinmeier T."/>
            <person name="Rattei T."/>
            <person name="Chu J.S."/>
            <person name="Gimenez G."/>
            <person name="Irimia M."/>
            <person name="Rigden D.J."/>
            <person name="Fitzpatrick D.A."/>
            <person name="Lorenzo-Morales J."/>
            <person name="Bateman A."/>
            <person name="Chiu C.H."/>
            <person name="Tang P."/>
            <person name="Hegemann P."/>
            <person name="Fromm H."/>
            <person name="Raoult D."/>
            <person name="Greub G."/>
            <person name="Miranda-Saavedra D."/>
            <person name="Chen N."/>
            <person name="Nash P."/>
            <person name="Ginger M.L."/>
            <person name="Horn M."/>
            <person name="Schaap P."/>
            <person name="Caler L."/>
            <person name="Loftus B."/>
        </authorList>
    </citation>
    <scope>NUCLEOTIDE SEQUENCE [LARGE SCALE GENOMIC DNA]</scope>
    <source>
        <strain evidence="8 9">Neff</strain>
    </source>
</reference>
<dbReference type="EMBL" id="KB007857">
    <property type="protein sequence ID" value="ELR23461.1"/>
    <property type="molecule type" value="Genomic_DNA"/>
</dbReference>
<evidence type="ECO:0000256" key="6">
    <source>
        <dbReference type="SAM" id="MobiDB-lite"/>
    </source>
</evidence>
<proteinExistence type="inferred from homology"/>
<feature type="transmembrane region" description="Helical" evidence="7">
    <location>
        <begin position="140"/>
        <end position="164"/>
    </location>
</feature>
<organism evidence="8 9">
    <name type="scientific">Acanthamoeba castellanii (strain ATCC 30010 / Neff)</name>
    <dbReference type="NCBI Taxonomy" id="1257118"/>
    <lineage>
        <taxon>Eukaryota</taxon>
        <taxon>Amoebozoa</taxon>
        <taxon>Discosea</taxon>
        <taxon>Longamoebia</taxon>
        <taxon>Centramoebida</taxon>
        <taxon>Acanthamoebidae</taxon>
        <taxon>Acanthamoeba</taxon>
    </lineage>
</organism>
<keyword evidence="9" id="KW-1185">Reference proteome</keyword>
<evidence type="ECO:0000313" key="8">
    <source>
        <dbReference type="EMBL" id="ELR23461.1"/>
    </source>
</evidence>
<evidence type="ECO:0000256" key="5">
    <source>
        <dbReference type="ARBA" id="ARBA00023136"/>
    </source>
</evidence>
<evidence type="ECO:0000256" key="3">
    <source>
        <dbReference type="ARBA" id="ARBA00022692"/>
    </source>
</evidence>